<dbReference type="EC" id="3.2.1.51" evidence="2"/>
<dbReference type="PROSITE" id="PS51257">
    <property type="entry name" value="PROKAR_LIPOPROTEIN"/>
    <property type="match status" value="1"/>
</dbReference>
<protein>
    <recommendedName>
        <fullName evidence="2">alpha-L-fucosidase</fullName>
        <ecNumber evidence="2">3.2.1.51</ecNumber>
    </recommendedName>
</protein>
<dbReference type="InterPro" id="IPR017853">
    <property type="entry name" value="GH"/>
</dbReference>
<evidence type="ECO:0000256" key="1">
    <source>
        <dbReference type="ARBA" id="ARBA00007951"/>
    </source>
</evidence>
<proteinExistence type="inferred from homology"/>
<dbReference type="InterPro" id="IPR026876">
    <property type="entry name" value="Fn3_assoc_repeat"/>
</dbReference>
<accession>A0A7W5ZRC5</accession>
<keyword evidence="5 7" id="KW-0326">Glycosidase</keyword>
<dbReference type="InterPro" id="IPR000933">
    <property type="entry name" value="Glyco_hydro_29"/>
</dbReference>
<dbReference type="GO" id="GO:0016139">
    <property type="term" value="P:glycoside catabolic process"/>
    <property type="evidence" value="ECO:0007669"/>
    <property type="project" value="TreeGrafter"/>
</dbReference>
<dbReference type="Gene3D" id="3.20.20.80">
    <property type="entry name" value="Glycosidases"/>
    <property type="match status" value="1"/>
</dbReference>
<dbReference type="PROSITE" id="PS50022">
    <property type="entry name" value="FA58C_3"/>
    <property type="match status" value="2"/>
</dbReference>
<evidence type="ECO:0000313" key="8">
    <source>
        <dbReference type="Proteomes" id="UP000541352"/>
    </source>
</evidence>
<dbReference type="GO" id="GO:0006004">
    <property type="term" value="P:fucose metabolic process"/>
    <property type="evidence" value="ECO:0007669"/>
    <property type="project" value="TreeGrafter"/>
</dbReference>
<dbReference type="FunFam" id="3.20.20.80:FF:000052">
    <property type="entry name" value="Putative alpha-L-fucosidase 1"/>
    <property type="match status" value="1"/>
</dbReference>
<dbReference type="EMBL" id="JACIBY010000016">
    <property type="protein sequence ID" value="MBB3841375.1"/>
    <property type="molecule type" value="Genomic_DNA"/>
</dbReference>
<evidence type="ECO:0000259" key="6">
    <source>
        <dbReference type="PROSITE" id="PS50022"/>
    </source>
</evidence>
<dbReference type="InterPro" id="IPR008979">
    <property type="entry name" value="Galactose-bd-like_sf"/>
</dbReference>
<dbReference type="SMART" id="SM00812">
    <property type="entry name" value="Alpha_L_fucos"/>
    <property type="match status" value="1"/>
</dbReference>
<evidence type="ECO:0000256" key="2">
    <source>
        <dbReference type="ARBA" id="ARBA00012662"/>
    </source>
</evidence>
<evidence type="ECO:0000256" key="4">
    <source>
        <dbReference type="ARBA" id="ARBA00022801"/>
    </source>
</evidence>
<dbReference type="PANTHER" id="PTHR10030">
    <property type="entry name" value="ALPHA-L-FUCOSIDASE"/>
    <property type="match status" value="1"/>
</dbReference>
<dbReference type="GO" id="GO:0005764">
    <property type="term" value="C:lysosome"/>
    <property type="evidence" value="ECO:0007669"/>
    <property type="project" value="TreeGrafter"/>
</dbReference>
<comment type="caution">
    <text evidence="7">The sequence shown here is derived from an EMBL/GenBank/DDBJ whole genome shotgun (WGS) entry which is preliminary data.</text>
</comment>
<dbReference type="SUPFAM" id="SSF51445">
    <property type="entry name" value="(Trans)glycosidases"/>
    <property type="match status" value="1"/>
</dbReference>
<sequence length="694" mass="79115">MKNRLFILFFLGLSCYTGYTQNEPKPVGPLPSQNQLRWQKMEYYAFVHFSVNTYTDMAWGFGNEDPKIFNPEKLDCRQWARICKEAGMKGIIITAKHHSGFCLWPSKYTEYSVKNSPWKNGKGDMVREMADACKEFGLKFGVYLSPWDRNHPDYGKPEYITYFRNQLTELLTNYGEVFEVWFDGANGGSGYYGGANETRKIDAKTYYDWPTTYQLVRKLQPNMVIWNDGGDRADLRWVGTESGYVGETNWSLLNATGDVPEQMLRHGVENGNAWVPGEVNTSIRPEWFYHEREDRKVKTLPQLLDIYYHSIGRNGTLLLNFPIMPNGLIHEKDEKAIQELTKTIKETFAQNLAKNAVASSEQVRGKNARYGANKVIDGDVDSYWATDDNATSGSITLDFRKPTTFNRFLVQEPIRLGQRVKSFSVDAFVDGKWVPIAKETTIGYKRILRFPTVEATKLRLNVLDAKGCPLISNIEVYKAPIVLTPPTILRDKEGLVQFVSGDKESVIYYTTDGSTPTSSSAKYTSPVKTDEGKADIKAITFNPFTNQASIASEEKFDISRKNWKILSTEDANANKLLDGNPSTSWHQKRNQPMPAELVIDLGKVERLEGFRYLPAQNWWEEGSIITHYQFDVSQDNTDWKTVSEGEFSNIKNSPFWQIKPFAAVSARYIRFRALKNTQEKTASGYAELDVITAN</sequence>
<dbReference type="PANTHER" id="PTHR10030:SF37">
    <property type="entry name" value="ALPHA-L-FUCOSIDASE-RELATED"/>
    <property type="match status" value="1"/>
</dbReference>
<dbReference type="AlphaFoldDB" id="A0A7W5ZRC5"/>
<gene>
    <name evidence="7" type="ORF">FHS57_005403</name>
</gene>
<reference evidence="7 8" key="1">
    <citation type="submission" date="2020-08" db="EMBL/GenBank/DDBJ databases">
        <title>Genomic Encyclopedia of Type Strains, Phase IV (KMG-IV): sequencing the most valuable type-strain genomes for metagenomic binning, comparative biology and taxonomic classification.</title>
        <authorList>
            <person name="Goeker M."/>
        </authorList>
    </citation>
    <scope>NUCLEOTIDE SEQUENCE [LARGE SCALE GENOMIC DNA]</scope>
    <source>
        <strain evidence="7 8">DSM 17976</strain>
    </source>
</reference>
<dbReference type="GO" id="GO:0004560">
    <property type="term" value="F:alpha-L-fucosidase activity"/>
    <property type="evidence" value="ECO:0007669"/>
    <property type="project" value="UniProtKB-EC"/>
</dbReference>
<dbReference type="Gene3D" id="2.60.120.260">
    <property type="entry name" value="Galactose-binding domain-like"/>
    <property type="match status" value="2"/>
</dbReference>
<keyword evidence="3" id="KW-0732">Signal</keyword>
<evidence type="ECO:0000256" key="5">
    <source>
        <dbReference type="ARBA" id="ARBA00023295"/>
    </source>
</evidence>
<name>A0A7W5ZRC5_9BACT</name>
<evidence type="ECO:0000256" key="3">
    <source>
        <dbReference type="ARBA" id="ARBA00022729"/>
    </source>
</evidence>
<dbReference type="Pfam" id="PF00754">
    <property type="entry name" value="F5_F8_type_C"/>
    <property type="match status" value="2"/>
</dbReference>
<evidence type="ECO:0000313" key="7">
    <source>
        <dbReference type="EMBL" id="MBB3841375.1"/>
    </source>
</evidence>
<feature type="domain" description="F5/8 type C" evidence="6">
    <location>
        <begin position="337"/>
        <end position="479"/>
    </location>
</feature>
<feature type="domain" description="F5/8 type C" evidence="6">
    <location>
        <begin position="540"/>
        <end position="693"/>
    </location>
</feature>
<dbReference type="Proteomes" id="UP000541352">
    <property type="component" value="Unassembled WGS sequence"/>
</dbReference>
<dbReference type="Pfam" id="PF13287">
    <property type="entry name" value="Fn3_assoc"/>
    <property type="match status" value="1"/>
</dbReference>
<comment type="similarity">
    <text evidence="1">Belongs to the glycosyl hydrolase 29 family.</text>
</comment>
<dbReference type="InterPro" id="IPR000421">
    <property type="entry name" value="FA58C"/>
</dbReference>
<dbReference type="Pfam" id="PF01120">
    <property type="entry name" value="Alpha_L_fucos"/>
    <property type="match status" value="1"/>
</dbReference>
<dbReference type="InterPro" id="IPR057739">
    <property type="entry name" value="Glyco_hydro_29_N"/>
</dbReference>
<keyword evidence="8" id="KW-1185">Reference proteome</keyword>
<organism evidence="7 8">
    <name type="scientific">Runella defluvii</name>
    <dbReference type="NCBI Taxonomy" id="370973"/>
    <lineage>
        <taxon>Bacteria</taxon>
        <taxon>Pseudomonadati</taxon>
        <taxon>Bacteroidota</taxon>
        <taxon>Cytophagia</taxon>
        <taxon>Cytophagales</taxon>
        <taxon>Spirosomataceae</taxon>
        <taxon>Runella</taxon>
    </lineage>
</organism>
<dbReference type="SUPFAM" id="SSF49785">
    <property type="entry name" value="Galactose-binding domain-like"/>
    <property type="match status" value="2"/>
</dbReference>
<keyword evidence="4 7" id="KW-0378">Hydrolase</keyword>